<dbReference type="AlphaFoldDB" id="A0A1B0ZJA9"/>
<evidence type="ECO:0000313" key="4">
    <source>
        <dbReference type="Proteomes" id="UP000323865"/>
    </source>
</evidence>
<gene>
    <name evidence="1" type="ORF">DAD186_15650</name>
    <name evidence="2" type="ORF">FOB48_03695</name>
</gene>
<dbReference type="InterPro" id="IPR036689">
    <property type="entry name" value="ESAT-6-like_sf"/>
</dbReference>
<dbReference type="SUPFAM" id="SSF140453">
    <property type="entry name" value="EsxAB dimer-like"/>
    <property type="match status" value="1"/>
</dbReference>
<accession>A0A1B0ZJA9</accession>
<dbReference type="EMBL" id="CP012117">
    <property type="protein sequence ID" value="ANP28115.1"/>
    <property type="molecule type" value="Genomic_DNA"/>
</dbReference>
<reference evidence="1 3" key="1">
    <citation type="submission" date="2015-06" db="EMBL/GenBank/DDBJ databases">
        <title>Investigation of pathophysiology for high-risk pregnancy and development of treatment modality based on it.</title>
        <authorList>
            <person name="Kim B.-C."/>
            <person name="Lim S."/>
        </authorList>
    </citation>
    <scope>NUCLEOTIDE SEQUENCE [LARGE SCALE GENOMIC DNA]</scope>
    <source>
        <strain evidence="1 3">AD1-86</strain>
    </source>
</reference>
<evidence type="ECO:0000313" key="2">
    <source>
        <dbReference type="EMBL" id="QEU11485.1"/>
    </source>
</evidence>
<evidence type="ECO:0000313" key="1">
    <source>
        <dbReference type="EMBL" id="ANP28115.1"/>
    </source>
</evidence>
<name>A0A1B0ZJA9_9MICO</name>
<organism evidence="1 3">
    <name type="scientific">Dermabacter vaginalis</name>
    <dbReference type="NCBI Taxonomy" id="1630135"/>
    <lineage>
        <taxon>Bacteria</taxon>
        <taxon>Bacillati</taxon>
        <taxon>Actinomycetota</taxon>
        <taxon>Actinomycetes</taxon>
        <taxon>Micrococcales</taxon>
        <taxon>Dermabacteraceae</taxon>
        <taxon>Dermabacter</taxon>
    </lineage>
</organism>
<dbReference type="STRING" id="1630135.DAD186_15650"/>
<sequence>MFEGMDPAAVERLSTLMSLSAESWRHAGEELRALVNALAWKGPDAEAFANTAEEAHARFIAVADMLRQLARLLEEQSSEQRRASGFVR</sequence>
<reference evidence="2 4" key="2">
    <citation type="submission" date="2019-09" db="EMBL/GenBank/DDBJ databases">
        <title>FDA dAtabase for Regulatory Grade micrObial Sequences (FDA-ARGOS): Supporting development and validation of Infectious Disease Dx tests.</title>
        <authorList>
            <person name="Sciortino C."/>
            <person name="Tallon L."/>
            <person name="Sadzewicz L."/>
            <person name="Vavikolanu K."/>
            <person name="Mehta A."/>
            <person name="Aluvathingal J."/>
            <person name="Nadendla S."/>
            <person name="Nandy P."/>
            <person name="Geyer C."/>
            <person name="Yan Y."/>
            <person name="Sichtig H."/>
        </authorList>
    </citation>
    <scope>NUCLEOTIDE SEQUENCE [LARGE SCALE GENOMIC DNA]</scope>
    <source>
        <strain evidence="2 4">FDAARGOS_640</strain>
    </source>
</reference>
<dbReference type="Gene3D" id="1.10.287.1060">
    <property type="entry name" value="ESAT-6-like"/>
    <property type="match status" value="1"/>
</dbReference>
<protein>
    <recommendedName>
        <fullName evidence="5">WXG100 family type VII secretion target</fullName>
    </recommendedName>
</protein>
<evidence type="ECO:0000313" key="3">
    <source>
        <dbReference type="Proteomes" id="UP000092596"/>
    </source>
</evidence>
<dbReference type="EMBL" id="CP044108">
    <property type="protein sequence ID" value="QEU11485.1"/>
    <property type="molecule type" value="Genomic_DNA"/>
</dbReference>
<dbReference type="KEGG" id="dva:DAD186_15650"/>
<dbReference type="Proteomes" id="UP000092596">
    <property type="component" value="Chromosome"/>
</dbReference>
<dbReference type="Proteomes" id="UP000323865">
    <property type="component" value="Chromosome"/>
</dbReference>
<proteinExistence type="predicted"/>
<evidence type="ECO:0008006" key="5">
    <source>
        <dbReference type="Google" id="ProtNLM"/>
    </source>
</evidence>
<keyword evidence="4" id="KW-1185">Reference proteome</keyword>
<dbReference type="RefSeq" id="WP_065248165.1">
    <property type="nucleotide sequence ID" value="NZ_CP012117.1"/>
</dbReference>